<dbReference type="RefSeq" id="WP_419189492.1">
    <property type="nucleotide sequence ID" value="NZ_CP036526.1"/>
</dbReference>
<dbReference type="SUPFAM" id="SSF51419">
    <property type="entry name" value="PLP-binding barrel"/>
    <property type="match status" value="1"/>
</dbReference>
<dbReference type="GO" id="GO:0008836">
    <property type="term" value="F:diaminopimelate decarboxylase activity"/>
    <property type="evidence" value="ECO:0007669"/>
    <property type="project" value="UniProtKB-EC"/>
</dbReference>
<evidence type="ECO:0000259" key="4">
    <source>
        <dbReference type="Pfam" id="PF02784"/>
    </source>
</evidence>
<dbReference type="InterPro" id="IPR022657">
    <property type="entry name" value="De-COase2_CS"/>
</dbReference>
<proteinExistence type="predicted"/>
<reference evidence="5 6" key="1">
    <citation type="submission" date="2019-02" db="EMBL/GenBank/DDBJ databases">
        <title>Deep-cultivation of Planctomycetes and their phenomic and genomic characterization uncovers novel biology.</title>
        <authorList>
            <person name="Wiegand S."/>
            <person name="Jogler M."/>
            <person name="Boedeker C."/>
            <person name="Pinto D."/>
            <person name="Vollmers J."/>
            <person name="Rivas-Marin E."/>
            <person name="Kohn T."/>
            <person name="Peeters S.H."/>
            <person name="Heuer A."/>
            <person name="Rast P."/>
            <person name="Oberbeckmann S."/>
            <person name="Bunk B."/>
            <person name="Jeske O."/>
            <person name="Meyerdierks A."/>
            <person name="Storesund J.E."/>
            <person name="Kallscheuer N."/>
            <person name="Luecker S."/>
            <person name="Lage O.M."/>
            <person name="Pohl T."/>
            <person name="Merkel B.J."/>
            <person name="Hornburger P."/>
            <person name="Mueller R.-W."/>
            <person name="Bruemmer F."/>
            <person name="Labrenz M."/>
            <person name="Spormann A.M."/>
            <person name="Op den Camp H."/>
            <person name="Overmann J."/>
            <person name="Amann R."/>
            <person name="Jetten M.S.M."/>
            <person name="Mascher T."/>
            <person name="Medema M.H."/>
            <person name="Devos D.P."/>
            <person name="Kaster A.-K."/>
            <person name="Ovreas L."/>
            <person name="Rohde M."/>
            <person name="Galperin M.Y."/>
            <person name="Jogler C."/>
        </authorList>
    </citation>
    <scope>NUCLEOTIDE SEQUENCE [LARGE SCALE GENOMIC DNA]</scope>
    <source>
        <strain evidence="5 6">K23_9</strain>
    </source>
</reference>
<keyword evidence="2" id="KW-0663">Pyridoxal phosphate</keyword>
<feature type="region of interest" description="Disordered" evidence="3">
    <location>
        <begin position="14"/>
        <end position="39"/>
    </location>
</feature>
<dbReference type="Gene3D" id="3.20.20.10">
    <property type="entry name" value="Alanine racemase"/>
    <property type="match status" value="1"/>
</dbReference>
<dbReference type="GO" id="GO:0009089">
    <property type="term" value="P:lysine biosynthetic process via diaminopimelate"/>
    <property type="evidence" value="ECO:0007669"/>
    <property type="project" value="TreeGrafter"/>
</dbReference>
<comment type="cofactor">
    <cofactor evidence="1">
        <name>pyridoxal 5'-phosphate</name>
        <dbReference type="ChEBI" id="CHEBI:597326"/>
    </cofactor>
</comment>
<evidence type="ECO:0000256" key="2">
    <source>
        <dbReference type="ARBA" id="ARBA00022898"/>
    </source>
</evidence>
<evidence type="ECO:0000313" key="6">
    <source>
        <dbReference type="Proteomes" id="UP000319817"/>
    </source>
</evidence>
<dbReference type="InterPro" id="IPR022653">
    <property type="entry name" value="De-COase2_pyr-phos_BS"/>
</dbReference>
<dbReference type="PROSITE" id="PS00879">
    <property type="entry name" value="ODR_DC_2_2"/>
    <property type="match status" value="1"/>
</dbReference>
<feature type="domain" description="Orn/DAP/Arg decarboxylase 2 N-terminal" evidence="4">
    <location>
        <begin position="105"/>
        <end position="309"/>
    </location>
</feature>
<sequence length="517" mass="57374">MRVFKFAPQVKLPPATRSSMNNAASTNRPSTEPIGQNHRADDFRSRDLRELCAGELPLSARLEPWMIDQIAGPSAHSLVNQYGSPLNLTFTSVMARNIDEINRVAQQRHLDFRVFFARKSNKCLALVDQAIQSGIGIDTASENEIRQCLTRDANPADLICTAAIKTDSLIRLCIDQGICIAVDNHDELAAIAELCQESSKTATVALRIGGFQHQGQKLFTRFGFDIDRDASIVNQLGSLPLSVQGIHFHLDGYDAGQRVTAIAESLRWINRLRESGHRPSFIDMGGGFPVSYLDDPTQWEAFLEQHANALLGRREPITYQNHGLGRHVADGKLLGESNCYPSYQSSTRSDWLAEVLDSKIGDQMVAACLQSNHLQLRCEPGRSLLDGCGMTVARVEFRKQNSEGDWLIGLSMNRTQCRTTHEEFLVDPILIGQDHHKEASISGYLVGAYCTESELISLRRFHFPNGIQRGDLIAFPNTAGYLMHFLESRSHQFPLASNLVIDQSGATSLDPIDQSTD</sequence>
<organism evidence="5 6">
    <name type="scientific">Stieleria marina</name>
    <dbReference type="NCBI Taxonomy" id="1930275"/>
    <lineage>
        <taxon>Bacteria</taxon>
        <taxon>Pseudomonadati</taxon>
        <taxon>Planctomycetota</taxon>
        <taxon>Planctomycetia</taxon>
        <taxon>Pirellulales</taxon>
        <taxon>Pirellulaceae</taxon>
        <taxon>Stieleria</taxon>
    </lineage>
</organism>
<protein>
    <submittedName>
        <fullName evidence="5">Diaminopimelate decarboxylase</fullName>
        <ecNumber evidence="5">4.1.1.20</ecNumber>
    </submittedName>
</protein>
<dbReference type="Gene3D" id="2.40.37.10">
    <property type="entry name" value="Lyase, Ornithine Decarboxylase, Chain A, domain 1"/>
    <property type="match status" value="1"/>
</dbReference>
<evidence type="ECO:0000256" key="3">
    <source>
        <dbReference type="SAM" id="MobiDB-lite"/>
    </source>
</evidence>
<dbReference type="InterPro" id="IPR029066">
    <property type="entry name" value="PLP-binding_barrel"/>
</dbReference>
<evidence type="ECO:0000313" key="5">
    <source>
        <dbReference type="EMBL" id="QDT08127.1"/>
    </source>
</evidence>
<dbReference type="InterPro" id="IPR009006">
    <property type="entry name" value="Ala_racemase/Decarboxylase_C"/>
</dbReference>
<keyword evidence="5" id="KW-0456">Lyase</keyword>
<dbReference type="Pfam" id="PF02784">
    <property type="entry name" value="Orn_Arg_deC_N"/>
    <property type="match status" value="1"/>
</dbReference>
<dbReference type="AlphaFoldDB" id="A0A517NLW6"/>
<dbReference type="EMBL" id="CP036526">
    <property type="protein sequence ID" value="QDT08127.1"/>
    <property type="molecule type" value="Genomic_DNA"/>
</dbReference>
<dbReference type="EC" id="4.1.1.20" evidence="5"/>
<dbReference type="CDD" id="cd06842">
    <property type="entry name" value="PLPDE_III_Y4yA_like"/>
    <property type="match status" value="1"/>
</dbReference>
<dbReference type="PROSITE" id="PS00878">
    <property type="entry name" value="ODR_DC_2_1"/>
    <property type="match status" value="1"/>
</dbReference>
<name>A0A517NLW6_9BACT</name>
<accession>A0A517NLW6</accession>
<dbReference type="InterPro" id="IPR022644">
    <property type="entry name" value="De-COase2_N"/>
</dbReference>
<keyword evidence="6" id="KW-1185">Reference proteome</keyword>
<gene>
    <name evidence="5" type="primary">lysA_1</name>
    <name evidence="5" type="ORF">K239x_00590</name>
</gene>
<dbReference type="Proteomes" id="UP000319817">
    <property type="component" value="Chromosome"/>
</dbReference>
<dbReference type="InterPro" id="IPR042152">
    <property type="entry name" value="Y4yA-like"/>
</dbReference>
<evidence type="ECO:0000256" key="1">
    <source>
        <dbReference type="ARBA" id="ARBA00001933"/>
    </source>
</evidence>
<dbReference type="PANTHER" id="PTHR43727:SF2">
    <property type="entry name" value="GROUP IV DECARBOXYLASE"/>
    <property type="match status" value="1"/>
</dbReference>
<dbReference type="PANTHER" id="PTHR43727">
    <property type="entry name" value="DIAMINOPIMELATE DECARBOXYLASE"/>
    <property type="match status" value="1"/>
</dbReference>
<feature type="compositionally biased region" description="Polar residues" evidence="3">
    <location>
        <begin position="16"/>
        <end position="34"/>
    </location>
</feature>
<dbReference type="SUPFAM" id="SSF50621">
    <property type="entry name" value="Alanine racemase C-terminal domain-like"/>
    <property type="match status" value="1"/>
</dbReference>